<evidence type="ECO:0000259" key="7">
    <source>
        <dbReference type="Pfam" id="PF10520"/>
    </source>
</evidence>
<keyword evidence="5" id="KW-0472">Membrane</keyword>
<dbReference type="GO" id="GO:0016020">
    <property type="term" value="C:membrane"/>
    <property type="evidence" value="ECO:0007669"/>
    <property type="project" value="UniProtKB-SubCell"/>
</dbReference>
<name>A0AAV9J086_CYACA</name>
<keyword evidence="9" id="KW-1185">Reference proteome</keyword>
<accession>A0AAV9J086</accession>
<comment type="similarity">
    <text evidence="2">Belongs to the fatty acid desaturase CarF family.</text>
</comment>
<reference evidence="8 9" key="1">
    <citation type="submission" date="2022-07" db="EMBL/GenBank/DDBJ databases">
        <title>Genome-wide signatures of adaptation to extreme environments.</title>
        <authorList>
            <person name="Cho C.H."/>
            <person name="Yoon H.S."/>
        </authorList>
    </citation>
    <scope>NUCLEOTIDE SEQUENCE [LARGE SCALE GENOMIC DNA]</scope>
    <source>
        <strain evidence="8 9">DBV 063 E5</strain>
    </source>
</reference>
<keyword evidence="3" id="KW-0812">Transmembrane</keyword>
<sequence>MGRLVFVGWPVGAVSRWQGVSVVGDGVGRPRPPVPVTGDCCTNRQYARKCTTGPSFSLHGRAQPQRDERRESTRRRSFASPSAVREQPSDRRSANAWFDRASVLLADLLCDALVLDIILRLHAHGWEPSEMGGVMAGVVAGYYGADLISGVFLWFTASYRCSPIWNASPRRPERSAYQSGVGVFWPMMFSALPLLAPVAEDFYAHDDDPQRLTRQDFWRTVAPACRALMPALVALLASRPPNVALETSLLVGTALLALSPAFHLWSHVEQPPRLVRWLQHAGILVGRAEHAQHHANGGRQQYCHVSGHCNTVLDGLGVFRALELLGYVVLRWQPMSWRQCPRVRRSALSKLPRHWR</sequence>
<organism evidence="8 9">
    <name type="scientific">Cyanidium caldarium</name>
    <name type="common">Red alga</name>
    <dbReference type="NCBI Taxonomy" id="2771"/>
    <lineage>
        <taxon>Eukaryota</taxon>
        <taxon>Rhodophyta</taxon>
        <taxon>Bangiophyceae</taxon>
        <taxon>Cyanidiales</taxon>
        <taxon>Cyanidiaceae</taxon>
        <taxon>Cyanidium</taxon>
    </lineage>
</organism>
<feature type="domain" description="Lipid desaturase" evidence="7">
    <location>
        <begin position="193"/>
        <end position="337"/>
    </location>
</feature>
<dbReference type="PANTHER" id="PTHR48140">
    <property type="entry name" value="FATTY ACID DESATURASE 4, CHLOROPLASTIC-RELATED"/>
    <property type="match status" value="1"/>
</dbReference>
<evidence type="ECO:0000256" key="3">
    <source>
        <dbReference type="ARBA" id="ARBA00022692"/>
    </source>
</evidence>
<dbReference type="PANTHER" id="PTHR48140:SF1">
    <property type="entry name" value="FATTY ACID DESATURASE 4, CHLOROPLASTIC-RELATED"/>
    <property type="match status" value="1"/>
</dbReference>
<evidence type="ECO:0000256" key="4">
    <source>
        <dbReference type="ARBA" id="ARBA00022989"/>
    </source>
</evidence>
<dbReference type="InterPro" id="IPR052864">
    <property type="entry name" value="Chloroplast_FAD_CarF"/>
</dbReference>
<comment type="subcellular location">
    <subcellularLocation>
        <location evidence="1">Membrane</location>
        <topology evidence="1">Multi-pass membrane protein</topology>
    </subcellularLocation>
</comment>
<evidence type="ECO:0000256" key="1">
    <source>
        <dbReference type="ARBA" id="ARBA00004141"/>
    </source>
</evidence>
<dbReference type="Proteomes" id="UP001301350">
    <property type="component" value="Unassembled WGS sequence"/>
</dbReference>
<evidence type="ECO:0000313" key="8">
    <source>
        <dbReference type="EMBL" id="KAK4537790.1"/>
    </source>
</evidence>
<evidence type="ECO:0000256" key="2">
    <source>
        <dbReference type="ARBA" id="ARBA00007620"/>
    </source>
</evidence>
<proteinExistence type="inferred from homology"/>
<protein>
    <recommendedName>
        <fullName evidence="7">Lipid desaturase domain-containing protein</fullName>
    </recommendedName>
</protein>
<gene>
    <name evidence="8" type="ORF">CDCA_CDCA14G3815</name>
</gene>
<dbReference type="EMBL" id="JANCYW010000014">
    <property type="protein sequence ID" value="KAK4537790.1"/>
    <property type="molecule type" value="Genomic_DNA"/>
</dbReference>
<dbReference type="Pfam" id="PF10520">
    <property type="entry name" value="Lipid_desat"/>
    <property type="match status" value="1"/>
</dbReference>
<evidence type="ECO:0000256" key="5">
    <source>
        <dbReference type="ARBA" id="ARBA00023136"/>
    </source>
</evidence>
<dbReference type="AlphaFoldDB" id="A0AAV9J086"/>
<comment type="caution">
    <text evidence="8">The sequence shown here is derived from an EMBL/GenBank/DDBJ whole genome shotgun (WGS) entry which is preliminary data.</text>
</comment>
<dbReference type="InterPro" id="IPR019547">
    <property type="entry name" value="Lipid_desat"/>
</dbReference>
<feature type="region of interest" description="Disordered" evidence="6">
    <location>
        <begin position="52"/>
        <end position="87"/>
    </location>
</feature>
<keyword evidence="4" id="KW-1133">Transmembrane helix</keyword>
<evidence type="ECO:0000256" key="6">
    <source>
        <dbReference type="SAM" id="MobiDB-lite"/>
    </source>
</evidence>
<evidence type="ECO:0000313" key="9">
    <source>
        <dbReference type="Proteomes" id="UP001301350"/>
    </source>
</evidence>